<reference evidence="2 3" key="1">
    <citation type="journal article" date="2015" name="Genome Announc.">
        <title>Expanding the biotechnology potential of lactobacilli through comparative genomics of 213 strains and associated genera.</title>
        <authorList>
            <person name="Sun Z."/>
            <person name="Harris H.M."/>
            <person name="McCann A."/>
            <person name="Guo C."/>
            <person name="Argimon S."/>
            <person name="Zhang W."/>
            <person name="Yang X."/>
            <person name="Jeffery I.B."/>
            <person name="Cooney J.C."/>
            <person name="Kagawa T.F."/>
            <person name="Liu W."/>
            <person name="Song Y."/>
            <person name="Salvetti E."/>
            <person name="Wrobel A."/>
            <person name="Rasinkangas P."/>
            <person name="Parkhill J."/>
            <person name="Rea M.C."/>
            <person name="O'Sullivan O."/>
            <person name="Ritari J."/>
            <person name="Douillard F.P."/>
            <person name="Paul Ross R."/>
            <person name="Yang R."/>
            <person name="Briner A.E."/>
            <person name="Felis G.E."/>
            <person name="de Vos W.M."/>
            <person name="Barrangou R."/>
            <person name="Klaenhammer T.R."/>
            <person name="Caufield P.W."/>
            <person name="Cui Y."/>
            <person name="Zhang H."/>
            <person name="O'Toole P.W."/>
        </authorList>
    </citation>
    <scope>NUCLEOTIDE SEQUENCE [LARGE SCALE GENOMIC DNA]</scope>
    <source>
        <strain evidence="2 3">DSM 20444</strain>
    </source>
</reference>
<dbReference type="AlphaFoldDB" id="A0A0R2E4S3"/>
<evidence type="ECO:0000313" key="3">
    <source>
        <dbReference type="Proteomes" id="UP000050898"/>
    </source>
</evidence>
<dbReference type="PATRIC" id="fig|1046596.6.peg.219"/>
<keyword evidence="1" id="KW-0812">Transmembrane</keyword>
<dbReference type="RefSeq" id="WP_056993445.1">
    <property type="nucleotide sequence ID" value="NZ_AYYH01000100.1"/>
</dbReference>
<keyword evidence="1" id="KW-0472">Membrane</keyword>
<feature type="transmembrane region" description="Helical" evidence="1">
    <location>
        <begin position="22"/>
        <end position="42"/>
    </location>
</feature>
<organism evidence="2 3">
    <name type="scientific">Liquorilactobacillus mali KCTC 3596 = DSM 20444</name>
    <dbReference type="NCBI Taxonomy" id="1046596"/>
    <lineage>
        <taxon>Bacteria</taxon>
        <taxon>Bacillati</taxon>
        <taxon>Bacillota</taxon>
        <taxon>Bacilli</taxon>
        <taxon>Lactobacillales</taxon>
        <taxon>Lactobacillaceae</taxon>
        <taxon>Liquorilactobacillus</taxon>
    </lineage>
</organism>
<name>A0A0R2E4S3_9LACO</name>
<sequence>MEKLKTVLEAVLTILKANVKKVNFWVSLGTLGIVGWLVYLKLVLKVDVTSSSVLGVITLIGILVSLFGQMLGNKEVEDAGENIDSTKIAKTADTIADTITALQKQVKSITETQTAIAMAVNADTTTATEDTVEEAKTTTTSIGSVLDADGNIVGTASTTSK</sequence>
<gene>
    <name evidence="2" type="ORF">FD00_GL000213</name>
</gene>
<evidence type="ECO:0000256" key="1">
    <source>
        <dbReference type="SAM" id="Phobius"/>
    </source>
</evidence>
<keyword evidence="1" id="KW-1133">Transmembrane helix</keyword>
<keyword evidence="3" id="KW-1185">Reference proteome</keyword>
<dbReference type="EMBL" id="AYYH01000100">
    <property type="protein sequence ID" value="KRN07325.1"/>
    <property type="molecule type" value="Genomic_DNA"/>
</dbReference>
<evidence type="ECO:0000313" key="2">
    <source>
        <dbReference type="EMBL" id="KRN07325.1"/>
    </source>
</evidence>
<protein>
    <recommendedName>
        <fullName evidence="4">Holin</fullName>
    </recommendedName>
</protein>
<dbReference type="Proteomes" id="UP000050898">
    <property type="component" value="Unassembled WGS sequence"/>
</dbReference>
<comment type="caution">
    <text evidence="2">The sequence shown here is derived from an EMBL/GenBank/DDBJ whole genome shotgun (WGS) entry which is preliminary data.</text>
</comment>
<dbReference type="GeneID" id="98316624"/>
<feature type="transmembrane region" description="Helical" evidence="1">
    <location>
        <begin position="48"/>
        <end position="67"/>
    </location>
</feature>
<accession>A0A0R2E4S3</accession>
<proteinExistence type="predicted"/>
<evidence type="ECO:0008006" key="4">
    <source>
        <dbReference type="Google" id="ProtNLM"/>
    </source>
</evidence>